<organism evidence="8 9">
    <name type="scientific">Datura stramonium</name>
    <name type="common">Jimsonweed</name>
    <name type="synonym">Common thornapple</name>
    <dbReference type="NCBI Taxonomy" id="4076"/>
    <lineage>
        <taxon>Eukaryota</taxon>
        <taxon>Viridiplantae</taxon>
        <taxon>Streptophyta</taxon>
        <taxon>Embryophyta</taxon>
        <taxon>Tracheophyta</taxon>
        <taxon>Spermatophyta</taxon>
        <taxon>Magnoliopsida</taxon>
        <taxon>eudicotyledons</taxon>
        <taxon>Gunneridae</taxon>
        <taxon>Pentapetalae</taxon>
        <taxon>asterids</taxon>
        <taxon>lamiids</taxon>
        <taxon>Solanales</taxon>
        <taxon>Solanaceae</taxon>
        <taxon>Solanoideae</taxon>
        <taxon>Datureae</taxon>
        <taxon>Datura</taxon>
    </lineage>
</organism>
<evidence type="ECO:0000256" key="5">
    <source>
        <dbReference type="ARBA" id="ARBA00023004"/>
    </source>
</evidence>
<accession>A0ABS8S060</accession>
<evidence type="ECO:0000256" key="3">
    <source>
        <dbReference type="ARBA" id="ARBA00022723"/>
    </source>
</evidence>
<dbReference type="Pfam" id="PF00067">
    <property type="entry name" value="p450"/>
    <property type="match status" value="1"/>
</dbReference>
<evidence type="ECO:0000313" key="8">
    <source>
        <dbReference type="EMBL" id="MCD7452234.1"/>
    </source>
</evidence>
<evidence type="ECO:0000256" key="2">
    <source>
        <dbReference type="ARBA" id="ARBA00022617"/>
    </source>
</evidence>
<dbReference type="EMBL" id="JACEIK010000203">
    <property type="protein sequence ID" value="MCD7452234.1"/>
    <property type="molecule type" value="Genomic_DNA"/>
</dbReference>
<keyword evidence="5 7" id="KW-0408">Iron</keyword>
<keyword evidence="9" id="KW-1185">Reference proteome</keyword>
<dbReference type="PRINTS" id="PR00463">
    <property type="entry name" value="EP450I"/>
</dbReference>
<name>A0ABS8S060_DATST</name>
<gene>
    <name evidence="8" type="ORF">HAX54_015999</name>
</gene>
<dbReference type="PRINTS" id="PR00385">
    <property type="entry name" value="P450"/>
</dbReference>
<dbReference type="Gene3D" id="1.10.630.10">
    <property type="entry name" value="Cytochrome P450"/>
    <property type="match status" value="1"/>
</dbReference>
<dbReference type="PANTHER" id="PTHR47953:SF17">
    <property type="entry name" value="CYTOCHROME P450"/>
    <property type="match status" value="1"/>
</dbReference>
<keyword evidence="4 7" id="KW-0560">Oxidoreductase</keyword>
<dbReference type="PANTHER" id="PTHR47953">
    <property type="entry name" value="OS08G0105600 PROTEIN"/>
    <property type="match status" value="1"/>
</dbReference>
<dbReference type="InterPro" id="IPR001128">
    <property type="entry name" value="Cyt_P450"/>
</dbReference>
<keyword evidence="3 7" id="KW-0479">Metal-binding</keyword>
<evidence type="ECO:0008006" key="10">
    <source>
        <dbReference type="Google" id="ProtNLM"/>
    </source>
</evidence>
<dbReference type="InterPro" id="IPR036396">
    <property type="entry name" value="Cyt_P450_sf"/>
</dbReference>
<evidence type="ECO:0000256" key="7">
    <source>
        <dbReference type="RuleBase" id="RU000461"/>
    </source>
</evidence>
<sequence length="506" mass="57709">MEDLFDLVSISLFLSFLFLLIRKWKNNWNSQNKKLPPGPWKLPFIGSMHHLAGGLPHRVLGDLAKKYGPLMHLQLGEVSAVVVSSSEMAKQVLKTHDLAFATRPRLLATDIIFYDRLDIAFSPYGEYWRQMRKICVLELLSAKNVRSFSSIRQGEVVHLVDSIRSSSSSGELVNFTERMIWFTSSMTCRSAFGQVLKEQDMFIKEIRDVIGLAEGFDVADIFPSYKFLHGLSGAKKRILDAHHKVDSIVEDVINEHKKNLETHKSTDDDALGGEDLIDVLLRLMKDGSLQFPITNNNIKAVIIDMFAAGTETSSTTIVWAMVEMMKNPNIFAKAQEEVREAFKDKVTFDTNDVEELRYLKLVIKETLRLHPPLPLLAPRECREETDINGYTIPVKTKVMINVWALGRDPKYWDDAESFKPERFEQFSMDFVDNNFEYLPFGGGRRVCPGISFGLTNVYLPLAQLLYHFDWELPTGMKPEDLDLIELAGITSARKNDLYLMATPYQP</sequence>
<evidence type="ECO:0000256" key="6">
    <source>
        <dbReference type="ARBA" id="ARBA00023033"/>
    </source>
</evidence>
<reference evidence="8 9" key="1">
    <citation type="journal article" date="2021" name="BMC Genomics">
        <title>Datura genome reveals duplications of psychoactive alkaloid biosynthetic genes and high mutation rate following tissue culture.</title>
        <authorList>
            <person name="Rajewski A."/>
            <person name="Carter-House D."/>
            <person name="Stajich J."/>
            <person name="Litt A."/>
        </authorList>
    </citation>
    <scope>NUCLEOTIDE SEQUENCE [LARGE SCALE GENOMIC DNA]</scope>
    <source>
        <strain evidence="8">AR-01</strain>
    </source>
</reference>
<evidence type="ECO:0000256" key="1">
    <source>
        <dbReference type="ARBA" id="ARBA00010617"/>
    </source>
</evidence>
<dbReference type="InterPro" id="IPR017972">
    <property type="entry name" value="Cyt_P450_CS"/>
</dbReference>
<dbReference type="Proteomes" id="UP000823775">
    <property type="component" value="Unassembled WGS sequence"/>
</dbReference>
<protein>
    <recommendedName>
        <fullName evidence="10">Cytochrome P450</fullName>
    </recommendedName>
</protein>
<keyword evidence="2 7" id="KW-0349">Heme</keyword>
<evidence type="ECO:0000256" key="4">
    <source>
        <dbReference type="ARBA" id="ARBA00023002"/>
    </source>
</evidence>
<dbReference type="InterPro" id="IPR052306">
    <property type="entry name" value="CYP450_71D"/>
</dbReference>
<dbReference type="SUPFAM" id="SSF48264">
    <property type="entry name" value="Cytochrome P450"/>
    <property type="match status" value="1"/>
</dbReference>
<dbReference type="InterPro" id="IPR002401">
    <property type="entry name" value="Cyt_P450_E_grp-I"/>
</dbReference>
<proteinExistence type="inferred from homology"/>
<comment type="caution">
    <text evidence="8">The sequence shown here is derived from an EMBL/GenBank/DDBJ whole genome shotgun (WGS) entry which is preliminary data.</text>
</comment>
<evidence type="ECO:0000313" key="9">
    <source>
        <dbReference type="Proteomes" id="UP000823775"/>
    </source>
</evidence>
<comment type="similarity">
    <text evidence="1 7">Belongs to the cytochrome P450 family.</text>
</comment>
<dbReference type="CDD" id="cd11072">
    <property type="entry name" value="CYP71-like"/>
    <property type="match status" value="1"/>
</dbReference>
<keyword evidence="6 7" id="KW-0503">Monooxygenase</keyword>
<dbReference type="PROSITE" id="PS00086">
    <property type="entry name" value="CYTOCHROME_P450"/>
    <property type="match status" value="1"/>
</dbReference>